<proteinExistence type="predicted"/>
<keyword evidence="3" id="KW-1185">Reference proteome</keyword>
<organism evidence="2 3">
    <name type="scientific">Streptomyces meridianus</name>
    <dbReference type="NCBI Taxonomy" id="2938945"/>
    <lineage>
        <taxon>Bacteria</taxon>
        <taxon>Bacillati</taxon>
        <taxon>Actinomycetota</taxon>
        <taxon>Actinomycetes</taxon>
        <taxon>Kitasatosporales</taxon>
        <taxon>Streptomycetaceae</taxon>
        <taxon>Streptomyces</taxon>
    </lineage>
</organism>
<dbReference type="EMBL" id="JAMQGM010000001">
    <property type="protein sequence ID" value="MCM2575861.1"/>
    <property type="molecule type" value="Genomic_DNA"/>
</dbReference>
<accession>A0ABT0WZX7</accession>
<evidence type="ECO:0000313" key="2">
    <source>
        <dbReference type="EMBL" id="MCM2575861.1"/>
    </source>
</evidence>
<protein>
    <submittedName>
        <fullName evidence="2">Z1 domain-containing protein</fullName>
    </submittedName>
</protein>
<evidence type="ECO:0000259" key="1">
    <source>
        <dbReference type="Pfam" id="PF10593"/>
    </source>
</evidence>
<name>A0ABT0WZX7_9ACTN</name>
<dbReference type="RefSeq" id="WP_251407648.1">
    <property type="nucleotide sequence ID" value="NZ_JAMQGM010000001.1"/>
</dbReference>
<reference evidence="2" key="1">
    <citation type="journal article" date="2023" name="Int. J. Syst. Evol. Microbiol.">
        <title>Streptomyces meridianus sp. nov. isolated from brackish water of the Tagus estuary in Alcochete, Portugal.</title>
        <authorList>
            <person name="Santos J.D.N."/>
            <person name="Klimek D."/>
            <person name="Calusinska M."/>
            <person name="Lobo Da Cunha A."/>
            <person name="Catita J."/>
            <person name="Goncalves H."/>
            <person name="Gonzalez I."/>
            <person name="Reyes F."/>
            <person name="Lage O.M."/>
        </authorList>
    </citation>
    <scope>NUCLEOTIDE SEQUENCE</scope>
    <source>
        <strain evidence="2">MTZ3.1</strain>
    </source>
</reference>
<gene>
    <name evidence="2" type="ORF">M1E25_00565</name>
</gene>
<evidence type="ECO:0000313" key="3">
    <source>
        <dbReference type="Proteomes" id="UP001167160"/>
    </source>
</evidence>
<dbReference type="InterPro" id="IPR018310">
    <property type="entry name" value="Put_endonuclease_Z1-dom"/>
</dbReference>
<sequence length="985" mass="109751">MTTEDTTSLSDLLDVHDAVLAGMQKTGPQPMAPALGFYAGSLGREATDLSQLAFRQALTNAPADHPLLWLWRKQLTEWDFRTGADWSATEPRTDERRAAVHEKLGFDAATREVIDTLIPVQKLSGSVVISREFTPWRTLQSQQGRDWYWPKYAGLLASKGWSAEAVAKLDNAAERVVERLADPTAERPYQSRGLVVGYVQSGKTANFTGVIAKAIDAGYRLVIVLGGTLNLLRAQTQRRLDMELAGRENILRSASEVDSDYATDADWNQDKFLRHGGLPSQLGAFDIIRLTTRENDYKPLAQGIGALEIEKREQTSPLYDPLNLHHSAARLMVVKKNKTVLGKLVKDLKKIGSLLNEIPVLIIDDESDEASVNTANPNKPDAERTAINGKISELLKLMPRSQYVGYTATPFANVFVDPSDTEDIFPRDFIISLDRPIGYMGIQEFHDIDSDIPPEDRTFANSQARAHVRDVRASEDEDDASLREAVDMFVLTAAMKIYREFAGAEPLGAGHFRHHTMLVHESRLTADHRELANCLLRLWYDGGFTGPDGHQRLRKLFDADVAPVSAARAEGFAVPASFEELAPHIGAAWMRIGGNESPIIVVNGDKDIERGEADFDQRGIWKILVGGQKLSRGYTVEGLTVTYYRRSAGNSSTLMQMGRWFGFRKGYQDLVRLYIGREESTGKREVDLYEAFEAICRDEELFREELRQYSVMVDGKPQVTPAQVPPLVSQHLPWLKPTSPNKMYNARLVEVRSAGRWIEPTAYPKTATALRQNTQTWIPVLESLSEDTVEFSQTDENGMLRTFRAFAGLLPSEELLPLLRSLKWKGEQFAPHLAFIESIVKETAQAEDWLILAPQHAGPGKRASFGPSGRTLSWFDRARRRDPLFGAISEPKHRAAPLRVAGALPSCEDPVTERFVSERRGVISLYPVVEPDQHASVQAGGVLDPSNTVMAFSFVAPAAAERPDHRLVRFTTVDSSREEAPIISC</sequence>
<dbReference type="Pfam" id="PF10593">
    <property type="entry name" value="Z1"/>
    <property type="match status" value="1"/>
</dbReference>
<feature type="domain" description="Putative endonuclease Z1" evidence="1">
    <location>
        <begin position="481"/>
        <end position="731"/>
    </location>
</feature>
<comment type="caution">
    <text evidence="2">The sequence shown here is derived from an EMBL/GenBank/DDBJ whole genome shotgun (WGS) entry which is preliminary data.</text>
</comment>
<dbReference type="Proteomes" id="UP001167160">
    <property type="component" value="Unassembled WGS sequence"/>
</dbReference>